<dbReference type="EMBL" id="JBBKAI010000002">
    <property type="protein sequence ID" value="MEJ8658913.1"/>
    <property type="molecule type" value="Genomic_DNA"/>
</dbReference>
<protein>
    <submittedName>
        <fullName evidence="1">Uncharacterized protein</fullName>
    </submittedName>
</protein>
<evidence type="ECO:0000313" key="2">
    <source>
        <dbReference type="Proteomes" id="UP001375539"/>
    </source>
</evidence>
<keyword evidence="2" id="KW-1185">Reference proteome</keyword>
<gene>
    <name evidence="1" type="ORF">WKI58_20735</name>
</gene>
<organism evidence="1 2">
    <name type="scientific">Streptomyces pratisoli</name>
    <dbReference type="NCBI Taxonomy" id="3139917"/>
    <lineage>
        <taxon>Bacteria</taxon>
        <taxon>Bacillati</taxon>
        <taxon>Actinomycetota</taxon>
        <taxon>Actinomycetes</taxon>
        <taxon>Kitasatosporales</taxon>
        <taxon>Streptomycetaceae</taxon>
        <taxon>Streptomyces</taxon>
    </lineage>
</organism>
<evidence type="ECO:0000313" key="1">
    <source>
        <dbReference type="EMBL" id="MEJ8658913.1"/>
    </source>
</evidence>
<accession>A0ACC6QKH7</accession>
<dbReference type="Proteomes" id="UP001375539">
    <property type="component" value="Unassembled WGS sequence"/>
</dbReference>
<name>A0ACC6QKH7_9ACTN</name>
<comment type="caution">
    <text evidence="1">The sequence shown here is derived from an EMBL/GenBank/DDBJ whole genome shotgun (WGS) entry which is preliminary data.</text>
</comment>
<sequence length="77" mass="8761">MDAIQQHMLDTYRAARHGEAPPPLPGRYDVAVVRSLRDHHRFTRVLAGRPVHPVRSGLRTTVSRVLHREGREGPHRG</sequence>
<proteinExistence type="predicted"/>
<reference evidence="1" key="1">
    <citation type="submission" date="2024-03" db="EMBL/GenBank/DDBJ databases">
        <title>Novel Streptomyces species of biotechnological and ecological value are a feature of Machair soil.</title>
        <authorList>
            <person name="Prole J.R."/>
            <person name="Goodfellow M."/>
            <person name="Allenby N."/>
            <person name="Ward A.C."/>
        </authorList>
    </citation>
    <scope>NUCLEOTIDE SEQUENCE</scope>
    <source>
        <strain evidence="1">MS1.AVA.4</strain>
    </source>
</reference>